<proteinExistence type="predicted"/>
<dbReference type="RefSeq" id="WP_001043188.1">
    <property type="nucleotide sequence ID" value="NZ_JEWH01000043.1"/>
</dbReference>
<reference evidence="2 3" key="1">
    <citation type="submission" date="2014-02" db="EMBL/GenBank/DDBJ databases">
        <title>Comparative genomics and transcriptomics to identify genetic mechanisms underlying the emergence of carbapenem resistant Acinetobacter baumannii (CRAb).</title>
        <authorList>
            <person name="Harris A.D."/>
            <person name="Johnson K.J."/>
            <person name="George J."/>
            <person name="Shefchek K."/>
            <person name="Daugherty S.C."/>
            <person name="Parankush S."/>
            <person name="Sadzewicz L."/>
            <person name="Tallon L."/>
            <person name="Sengamalay N."/>
            <person name="Hazen T.H."/>
            <person name="Rasko D.A."/>
        </authorList>
    </citation>
    <scope>NUCLEOTIDE SEQUENCE [LARGE SCALE GENOMIC DNA]</scope>
    <source>
        <strain evidence="2 3">1295743</strain>
    </source>
</reference>
<evidence type="ECO:0000256" key="1">
    <source>
        <dbReference type="SAM" id="SignalP"/>
    </source>
</evidence>
<evidence type="ECO:0000313" key="3">
    <source>
        <dbReference type="Proteomes" id="UP000020595"/>
    </source>
</evidence>
<protein>
    <submittedName>
        <fullName evidence="2">Uncharacterized protein</fullName>
    </submittedName>
</protein>
<dbReference type="Proteomes" id="UP000020595">
    <property type="component" value="Unassembled WGS sequence"/>
</dbReference>
<organism evidence="2 3">
    <name type="scientific">Acinetobacter baumannii (strain 1295743)</name>
    <dbReference type="NCBI Taxonomy" id="1310613"/>
    <lineage>
        <taxon>Bacteria</taxon>
        <taxon>Pseudomonadati</taxon>
        <taxon>Pseudomonadota</taxon>
        <taxon>Gammaproteobacteria</taxon>
        <taxon>Moraxellales</taxon>
        <taxon>Moraxellaceae</taxon>
        <taxon>Acinetobacter</taxon>
        <taxon>Acinetobacter calcoaceticus/baumannii complex</taxon>
    </lineage>
</organism>
<gene>
    <name evidence="2" type="ORF">J512_2927</name>
</gene>
<dbReference type="PROSITE" id="PS51257">
    <property type="entry name" value="PROKAR_LIPOPROTEIN"/>
    <property type="match status" value="1"/>
</dbReference>
<name>A0A009HNQ3_ACIB9</name>
<comment type="caution">
    <text evidence="2">The sequence shown here is derived from an EMBL/GenBank/DDBJ whole genome shotgun (WGS) entry which is preliminary data.</text>
</comment>
<keyword evidence="1" id="KW-0732">Signal</keyword>
<evidence type="ECO:0000313" key="2">
    <source>
        <dbReference type="EMBL" id="EXB04655.1"/>
    </source>
</evidence>
<dbReference type="EMBL" id="JEWH01000043">
    <property type="protein sequence ID" value="EXB04655.1"/>
    <property type="molecule type" value="Genomic_DNA"/>
</dbReference>
<dbReference type="GeneID" id="92797464"/>
<dbReference type="PATRIC" id="fig|1310613.3.peg.2815"/>
<feature type="signal peptide" evidence="1">
    <location>
        <begin position="1"/>
        <end position="18"/>
    </location>
</feature>
<sequence>MNKSILCLALSSMFILTACQTTPRQYNGSTGYQIENQTKTSATLAYTLAGRSNQQLDERKLQRACQNVLGAQKVYKLSILSINEIPNPAKDEHYGIQLGETRASFGLSNTPSLNNGEDYATRQALEARPSTLKVVRYTCS</sequence>
<dbReference type="AlphaFoldDB" id="A0A009HNQ3"/>
<feature type="chain" id="PRO_5001446269" evidence="1">
    <location>
        <begin position="19"/>
        <end position="140"/>
    </location>
</feature>
<accession>A0A009HNQ3</accession>